<evidence type="ECO:0000256" key="4">
    <source>
        <dbReference type="ARBA" id="ARBA00022432"/>
    </source>
</evidence>
<dbReference type="CDD" id="cd05016">
    <property type="entry name" value="SIS_PGI_2"/>
    <property type="match status" value="1"/>
</dbReference>
<dbReference type="InterPro" id="IPR018189">
    <property type="entry name" value="Phosphoglucose_isomerase_CS"/>
</dbReference>
<keyword evidence="4 8" id="KW-0312">Gluconeogenesis</keyword>
<dbReference type="GO" id="GO:0006094">
    <property type="term" value="P:gluconeogenesis"/>
    <property type="evidence" value="ECO:0007669"/>
    <property type="project" value="UniProtKB-KW"/>
</dbReference>
<dbReference type="PANTHER" id="PTHR11469:SF1">
    <property type="entry name" value="GLUCOSE-6-PHOSPHATE ISOMERASE"/>
    <property type="match status" value="1"/>
</dbReference>
<dbReference type="Pfam" id="PF00342">
    <property type="entry name" value="PGI"/>
    <property type="match status" value="1"/>
</dbReference>
<dbReference type="PANTHER" id="PTHR11469">
    <property type="entry name" value="GLUCOSE-6-PHOSPHATE ISOMERASE"/>
    <property type="match status" value="1"/>
</dbReference>
<dbReference type="UniPathway" id="UPA00109">
    <property type="reaction ID" value="UER00181"/>
</dbReference>
<dbReference type="Proteomes" id="UP000075320">
    <property type="component" value="Unassembled WGS sequence"/>
</dbReference>
<dbReference type="GO" id="GO:0005829">
    <property type="term" value="C:cytosol"/>
    <property type="evidence" value="ECO:0007669"/>
    <property type="project" value="TreeGrafter"/>
</dbReference>
<dbReference type="PRINTS" id="PR00662">
    <property type="entry name" value="G6PISOMERASE"/>
</dbReference>
<proteinExistence type="inferred from homology"/>
<dbReference type="InterPro" id="IPR046348">
    <property type="entry name" value="SIS_dom_sf"/>
</dbReference>
<dbReference type="PROSITE" id="PS51463">
    <property type="entry name" value="P_GLUCOSE_ISOMERASE_3"/>
    <property type="match status" value="1"/>
</dbReference>
<dbReference type="EMBL" id="LUKE01000001">
    <property type="protein sequence ID" value="KYG67314.1"/>
    <property type="molecule type" value="Genomic_DNA"/>
</dbReference>
<dbReference type="OrthoDB" id="5292300at2"/>
<dbReference type="GO" id="GO:0048029">
    <property type="term" value="F:monosaccharide binding"/>
    <property type="evidence" value="ECO:0007669"/>
    <property type="project" value="TreeGrafter"/>
</dbReference>
<comment type="similarity">
    <text evidence="2 8">Belongs to the GPI family.</text>
</comment>
<dbReference type="PROSITE" id="PS00174">
    <property type="entry name" value="P_GLUCOSE_ISOMERASE_2"/>
    <property type="match status" value="1"/>
</dbReference>
<comment type="catalytic activity">
    <reaction evidence="7 8">
        <text>alpha-D-glucose 6-phosphate = beta-D-fructose 6-phosphate</text>
        <dbReference type="Rhea" id="RHEA:11816"/>
        <dbReference type="ChEBI" id="CHEBI:57634"/>
        <dbReference type="ChEBI" id="CHEBI:58225"/>
        <dbReference type="EC" id="5.3.1.9"/>
    </reaction>
</comment>
<sequence length="405" mass="45460">MLEISQASHKLNDSVVQKCQESLKLFLQRKDIGFPQLVERIALWQQSHKVGQEFREKFQQIVIVGLGGSSLGNRVIAEIFRAKNMFFVDNVDALEFETLMEELGDLKKVGWVFISKSGTTIESLCALEFVEQMYKQEQLNLGAQSVVISEPKDNTLTAWAKRHHTPTCEIPLDVGGRFSVLSPVGMMPAAFLGLDLEKIRLGARKAMNDTSLVTQTMAQVAQSYERGEWISLLWFYNSRLKNFGGWFQQLWAESLGKAQSRSGGTAARASTPMYAIGASDQHSILQQVMEGHKDKFVMFFRVEESEGGAQRLHTSQFKETKDLEGRTMGELLKAEALATQEALTANGVSTMTFKTKVLDEQTLGYLFMFWELVVAGMGEYMQIDAFDQPGVELGKRLAKEKLKKA</sequence>
<evidence type="ECO:0000256" key="5">
    <source>
        <dbReference type="ARBA" id="ARBA00023152"/>
    </source>
</evidence>
<evidence type="ECO:0000256" key="2">
    <source>
        <dbReference type="ARBA" id="ARBA00006604"/>
    </source>
</evidence>
<evidence type="ECO:0000256" key="8">
    <source>
        <dbReference type="RuleBase" id="RU000612"/>
    </source>
</evidence>
<evidence type="ECO:0000313" key="10">
    <source>
        <dbReference type="Proteomes" id="UP000075320"/>
    </source>
</evidence>
<reference evidence="9 10" key="1">
    <citation type="submission" date="2016-03" db="EMBL/GenBank/DDBJ databases">
        <authorList>
            <person name="Ploux O."/>
        </authorList>
    </citation>
    <scope>NUCLEOTIDE SEQUENCE [LARGE SCALE GENOMIC DNA]</scope>
    <source>
        <strain evidence="9 10">R0</strain>
    </source>
</reference>
<evidence type="ECO:0000256" key="1">
    <source>
        <dbReference type="ARBA" id="ARBA00004926"/>
    </source>
</evidence>
<keyword evidence="6 8" id="KW-0413">Isomerase</keyword>
<dbReference type="GO" id="GO:0006096">
    <property type="term" value="P:glycolytic process"/>
    <property type="evidence" value="ECO:0007669"/>
    <property type="project" value="UniProtKB-UniPathway"/>
</dbReference>
<dbReference type="CDD" id="cd05015">
    <property type="entry name" value="SIS_PGI_1"/>
    <property type="match status" value="1"/>
</dbReference>
<dbReference type="AlphaFoldDB" id="A0A150WSM3"/>
<dbReference type="SUPFAM" id="SSF53697">
    <property type="entry name" value="SIS domain"/>
    <property type="match status" value="1"/>
</dbReference>
<organism evidence="9 10">
    <name type="scientific">Bdellovibrio bacteriovorus</name>
    <dbReference type="NCBI Taxonomy" id="959"/>
    <lineage>
        <taxon>Bacteria</taxon>
        <taxon>Pseudomonadati</taxon>
        <taxon>Bdellovibrionota</taxon>
        <taxon>Bdellovibrionia</taxon>
        <taxon>Bdellovibrionales</taxon>
        <taxon>Pseudobdellovibrionaceae</taxon>
        <taxon>Bdellovibrio</taxon>
    </lineage>
</organism>
<dbReference type="RefSeq" id="WP_061834888.1">
    <property type="nucleotide sequence ID" value="NZ_LUKE01000001.1"/>
</dbReference>
<dbReference type="InterPro" id="IPR001672">
    <property type="entry name" value="G6P_Isomerase"/>
</dbReference>
<evidence type="ECO:0000313" key="9">
    <source>
        <dbReference type="EMBL" id="KYG67314.1"/>
    </source>
</evidence>
<evidence type="ECO:0000256" key="6">
    <source>
        <dbReference type="ARBA" id="ARBA00023235"/>
    </source>
</evidence>
<evidence type="ECO:0000256" key="7">
    <source>
        <dbReference type="ARBA" id="ARBA00029321"/>
    </source>
</evidence>
<dbReference type="InterPro" id="IPR035476">
    <property type="entry name" value="SIS_PGI_1"/>
</dbReference>
<comment type="pathway">
    <text evidence="1 8">Carbohydrate degradation; glycolysis; D-glyceraldehyde 3-phosphate and glycerone phosphate from D-glucose: step 2/4.</text>
</comment>
<dbReference type="InterPro" id="IPR035482">
    <property type="entry name" value="SIS_PGI_2"/>
</dbReference>
<keyword evidence="10" id="KW-1185">Reference proteome</keyword>
<protein>
    <recommendedName>
        <fullName evidence="3 8">Glucose-6-phosphate isomerase</fullName>
        <ecNumber evidence="3 8">5.3.1.9</ecNumber>
    </recommendedName>
</protein>
<name>A0A150WSM3_BDEBC</name>
<dbReference type="GO" id="GO:0097367">
    <property type="term" value="F:carbohydrate derivative binding"/>
    <property type="evidence" value="ECO:0007669"/>
    <property type="project" value="InterPro"/>
</dbReference>
<gene>
    <name evidence="9" type="ORF">AZI86_09970</name>
</gene>
<dbReference type="Gene3D" id="3.40.50.10490">
    <property type="entry name" value="Glucose-6-phosphate isomerase like protein, domain 1"/>
    <property type="match status" value="2"/>
</dbReference>
<dbReference type="GO" id="GO:0004347">
    <property type="term" value="F:glucose-6-phosphate isomerase activity"/>
    <property type="evidence" value="ECO:0007669"/>
    <property type="project" value="UniProtKB-EC"/>
</dbReference>
<comment type="caution">
    <text evidence="9">The sequence shown here is derived from an EMBL/GenBank/DDBJ whole genome shotgun (WGS) entry which is preliminary data.</text>
</comment>
<dbReference type="GO" id="GO:0051156">
    <property type="term" value="P:glucose 6-phosphate metabolic process"/>
    <property type="evidence" value="ECO:0007669"/>
    <property type="project" value="TreeGrafter"/>
</dbReference>
<dbReference type="InterPro" id="IPR023096">
    <property type="entry name" value="G6P_Isomerase_C"/>
</dbReference>
<dbReference type="EC" id="5.3.1.9" evidence="3 8"/>
<dbReference type="Gene3D" id="1.10.1390.10">
    <property type="match status" value="1"/>
</dbReference>
<evidence type="ECO:0000256" key="3">
    <source>
        <dbReference type="ARBA" id="ARBA00011952"/>
    </source>
</evidence>
<keyword evidence="5 8" id="KW-0324">Glycolysis</keyword>
<accession>A0A150WSM3</accession>